<protein>
    <submittedName>
        <fullName evidence="1">Uncharacterized protein</fullName>
    </submittedName>
</protein>
<comment type="caution">
    <text evidence="1">The sequence shown here is derived from an EMBL/GenBank/DDBJ whole genome shotgun (WGS) entry which is preliminary data.</text>
</comment>
<dbReference type="EMBL" id="BMAW01045524">
    <property type="protein sequence ID" value="GFS50467.1"/>
    <property type="molecule type" value="Genomic_DNA"/>
</dbReference>
<organism evidence="1 2">
    <name type="scientific">Nephila pilipes</name>
    <name type="common">Giant wood spider</name>
    <name type="synonym">Nephila maculata</name>
    <dbReference type="NCBI Taxonomy" id="299642"/>
    <lineage>
        <taxon>Eukaryota</taxon>
        <taxon>Metazoa</taxon>
        <taxon>Ecdysozoa</taxon>
        <taxon>Arthropoda</taxon>
        <taxon>Chelicerata</taxon>
        <taxon>Arachnida</taxon>
        <taxon>Araneae</taxon>
        <taxon>Araneomorphae</taxon>
        <taxon>Entelegynae</taxon>
        <taxon>Araneoidea</taxon>
        <taxon>Nephilidae</taxon>
        <taxon>Nephila</taxon>
    </lineage>
</organism>
<dbReference type="Proteomes" id="UP000887013">
    <property type="component" value="Unassembled WGS sequence"/>
</dbReference>
<keyword evidence="2" id="KW-1185">Reference proteome</keyword>
<dbReference type="AlphaFoldDB" id="A0A8X6IL57"/>
<reference evidence="1" key="1">
    <citation type="submission" date="2020-08" db="EMBL/GenBank/DDBJ databases">
        <title>Multicomponent nature underlies the extraordinary mechanical properties of spider dragline silk.</title>
        <authorList>
            <person name="Kono N."/>
            <person name="Nakamura H."/>
            <person name="Mori M."/>
            <person name="Yoshida Y."/>
            <person name="Ohtoshi R."/>
            <person name="Malay A.D."/>
            <person name="Moran D.A.P."/>
            <person name="Tomita M."/>
            <person name="Numata K."/>
            <person name="Arakawa K."/>
        </authorList>
    </citation>
    <scope>NUCLEOTIDE SEQUENCE</scope>
</reference>
<feature type="non-terminal residue" evidence="1">
    <location>
        <position position="56"/>
    </location>
</feature>
<gene>
    <name evidence="1" type="ORF">NPIL_632771</name>
</gene>
<name>A0A8X6IL57_NEPPI</name>
<evidence type="ECO:0000313" key="1">
    <source>
        <dbReference type="EMBL" id="GFS50467.1"/>
    </source>
</evidence>
<evidence type="ECO:0000313" key="2">
    <source>
        <dbReference type="Proteomes" id="UP000887013"/>
    </source>
</evidence>
<sequence length="56" mass="6134">MCNATPICTWVAAPPRVSTRSIYRKEQDGGSRERHAIKTLRNALSPPFPSPGSAPR</sequence>
<proteinExistence type="predicted"/>
<accession>A0A8X6IL57</accession>